<feature type="transmembrane region" description="Helical" evidence="5">
    <location>
        <begin position="109"/>
        <end position="127"/>
    </location>
</feature>
<organism evidence="6">
    <name type="scientific">Halobacterium salinarum (strain ATCC 700922 / JCM 11081 / NRC-1)</name>
    <name type="common">Halobacterium halobium</name>
    <dbReference type="NCBI Taxonomy" id="64091"/>
    <lineage>
        <taxon>Archaea</taxon>
        <taxon>Methanobacteriati</taxon>
        <taxon>Methanobacteriota</taxon>
        <taxon>Stenosarchaea group</taxon>
        <taxon>Halobacteria</taxon>
        <taxon>Halobacteriales</taxon>
        <taxon>Halobacteriaceae</taxon>
        <taxon>Halobacterium</taxon>
        <taxon>Halobacterium salinarum NRC-34001</taxon>
    </lineage>
</organism>
<feature type="transmembrane region" description="Helical" evidence="5">
    <location>
        <begin position="228"/>
        <end position="248"/>
    </location>
</feature>
<reference evidence="6" key="1">
    <citation type="journal article" date="2008" name="Genomics">
        <title>Evolution in the laboratory: the genome of Halobacterium salinarum strain R1 compared to that of strain NRC-1.</title>
        <authorList>
            <person name="Pfeiffer F."/>
            <person name="Schuster S.C."/>
            <person name="Broicher A."/>
            <person name="Falb M."/>
            <person name="Palm P."/>
            <person name="Rodewald K."/>
            <person name="Ruepp A."/>
            <person name="Soppa J."/>
            <person name="Tittor J."/>
            <person name="Oesterhelt D."/>
        </authorList>
    </citation>
    <scope>NUCLEOTIDE SEQUENCE</scope>
    <source>
        <strain evidence="6">NRC-1</strain>
        <plasmid evidence="6">pNRC100</plasmid>
        <plasmid evidence="8">pNRC200</plasmid>
    </source>
</reference>
<evidence type="ECO:0000256" key="5">
    <source>
        <dbReference type="RuleBase" id="RU363041"/>
    </source>
</evidence>
<name>A0A510NA22_HALSA</name>
<gene>
    <name evidence="8" type="ORF">VNG_6071C</name>
    <name evidence="9" type="ORF">VNG_6455C</name>
    <name evidence="6" type="ORF">VNG_7052</name>
    <name evidence="7" type="ORF">VNG_7157</name>
</gene>
<comment type="subcellular location">
    <subcellularLocation>
        <location evidence="5">Cell membrane</location>
        <topology evidence="5">Multi-pass membrane protein</topology>
    </subcellularLocation>
    <subcellularLocation>
        <location evidence="1">Membrane</location>
        <topology evidence="1">Multi-pass membrane protein</topology>
    </subcellularLocation>
</comment>
<comment type="similarity">
    <text evidence="5">Belongs to the 4-toluene sulfonate uptake permease (TSUP) (TC 2.A.102) family.</text>
</comment>
<feature type="transmembrane region" description="Helical" evidence="5">
    <location>
        <begin position="289"/>
        <end position="313"/>
    </location>
</feature>
<dbReference type="GO" id="GO:0005886">
    <property type="term" value="C:plasma membrane"/>
    <property type="evidence" value="ECO:0007669"/>
    <property type="project" value="UniProtKB-SubCell"/>
</dbReference>
<evidence type="ECO:0000256" key="4">
    <source>
        <dbReference type="ARBA" id="ARBA00023136"/>
    </source>
</evidence>
<keyword evidence="2 5" id="KW-0812">Transmembrane</keyword>
<keyword evidence="5" id="KW-1003">Cell membrane</keyword>
<dbReference type="AlphaFoldDB" id="A0A510NA22"/>
<accession>A0A510NA22</accession>
<keyword evidence="4 5" id="KW-0472">Membrane</keyword>
<evidence type="ECO:0000313" key="9">
    <source>
        <dbReference type="EMBL" id="DAC80022.1"/>
    </source>
</evidence>
<dbReference type="PANTHER" id="PTHR43483:SF3">
    <property type="entry name" value="MEMBRANE TRANSPORTER PROTEIN HI_0806-RELATED"/>
    <property type="match status" value="1"/>
</dbReference>
<geneLocation type="plasmid" evidence="8">
    <name>pNRC200</name>
</geneLocation>
<dbReference type="EMBL" id="BK010831">
    <property type="protein sequence ID" value="DAC80022.1"/>
    <property type="molecule type" value="Genomic_DNA"/>
</dbReference>
<feature type="transmembrane region" description="Helical" evidence="5">
    <location>
        <begin position="201"/>
        <end position="221"/>
    </location>
</feature>
<feature type="transmembrane region" description="Helical" evidence="5">
    <location>
        <begin position="79"/>
        <end position="97"/>
    </location>
</feature>
<dbReference type="InterPro" id="IPR002781">
    <property type="entry name" value="TM_pro_TauE-like"/>
</dbReference>
<keyword evidence="6" id="KW-0614">Plasmid</keyword>
<proteinExistence type="inferred from homology"/>
<reference evidence="6" key="3">
    <citation type="journal article" date="2019" name="Microbiol. Resour. Announc.">
        <title>The genome of the Halobacterium salinarum type strain is closely related to that of the laboratory strains NRC-1 and R1.</title>
        <authorList>
            <person name="Pfeiffer F."/>
            <person name="Marchfelder A."/>
            <person name="Habermann B.H."/>
            <person name="Dyall-Smith M."/>
        </authorList>
    </citation>
    <scope>NUCLEOTIDE SEQUENCE</scope>
    <source>
        <strain evidence="6">NRC-1</strain>
        <plasmid evidence="6">pNRC100</plasmid>
        <plasmid evidence="8">pNRC200</plasmid>
    </source>
</reference>
<reference evidence="6" key="2">
    <citation type="journal article" date="2015" name="Life">
        <title>A manual curation strategy to improve genome annotation: application to a set of haloarchael genomes.</title>
        <authorList>
            <person name="Pfeiffer F."/>
            <person name="Oesterhelt D."/>
        </authorList>
    </citation>
    <scope>NUCLEOTIDE SEQUENCE</scope>
    <source>
        <strain evidence="6">NRC-1</strain>
        <plasmid evidence="6">pNRC100</plasmid>
        <plasmid evidence="8">pNRC200</plasmid>
    </source>
</reference>
<evidence type="ECO:0000313" key="7">
    <source>
        <dbReference type="EMBL" id="DAC79654.1"/>
    </source>
</evidence>
<protein>
    <recommendedName>
        <fullName evidence="5">Probable membrane transporter protein</fullName>
    </recommendedName>
</protein>
<evidence type="ECO:0000313" key="8">
    <source>
        <dbReference type="EMBL" id="DAC79732.1"/>
    </source>
</evidence>
<keyword evidence="3 5" id="KW-1133">Transmembrane helix</keyword>
<feature type="transmembrane region" description="Helical" evidence="5">
    <location>
        <begin position="49"/>
        <end position="67"/>
    </location>
</feature>
<dbReference type="PANTHER" id="PTHR43483">
    <property type="entry name" value="MEMBRANE TRANSPORTER PROTEIN HI_0806-RELATED"/>
    <property type="match status" value="1"/>
</dbReference>
<evidence type="ECO:0000256" key="1">
    <source>
        <dbReference type="ARBA" id="ARBA00004141"/>
    </source>
</evidence>
<evidence type="ECO:0000256" key="3">
    <source>
        <dbReference type="ARBA" id="ARBA00022989"/>
    </source>
</evidence>
<geneLocation type="plasmid" evidence="6">
    <name>pNRC100</name>
</geneLocation>
<dbReference type="EMBL" id="BK010830">
    <property type="protein sequence ID" value="DAC79531.1"/>
    <property type="molecule type" value="Genomic_DNA"/>
</dbReference>
<evidence type="ECO:0000256" key="2">
    <source>
        <dbReference type="ARBA" id="ARBA00022692"/>
    </source>
</evidence>
<feature type="transmembrane region" description="Helical" evidence="5">
    <location>
        <begin position="7"/>
        <end position="29"/>
    </location>
</feature>
<feature type="transmembrane region" description="Helical" evidence="5">
    <location>
        <begin position="260"/>
        <end position="277"/>
    </location>
</feature>
<dbReference type="EMBL" id="BK010831">
    <property type="protein sequence ID" value="DAC79732.1"/>
    <property type="molecule type" value="Genomic_DNA"/>
</dbReference>
<evidence type="ECO:0000313" key="6">
    <source>
        <dbReference type="EMBL" id="DAC79531.1"/>
    </source>
</evidence>
<sequence>MELLGMSLLLVSFFAGFGLLIGILFGFFGMGGSFLVTPALLVMGYPSRVAVGSGLAFVFGTSVIGALRHRDHGHVDYKLAVIMTVAMTIGIEAGKRVVDALHAAGNADLVISVAYVGLLATVGIFTLRDARASGTTASVDLSERVQALEIPPMVTLRGDVRVSASIIFGIGLVVGVLSGLLGVGGGFLLMPAMMYGLGVPAAIAIGTDILQITISGAFGAFVYARDGFVAIPVVATLLAGSALGARIGAGVSNIVDEDDIKGYFATMLLAGSVAVAAKRVGTAYDIAVLNTVSIALIFGATVVVSGAILLAAVCQLRDDNADFWCRLSAT</sequence>
<dbReference type="Pfam" id="PF01925">
    <property type="entry name" value="TauE"/>
    <property type="match status" value="1"/>
</dbReference>
<feature type="transmembrane region" description="Helical" evidence="5">
    <location>
        <begin position="166"/>
        <end position="189"/>
    </location>
</feature>
<dbReference type="EMBL" id="BK010830">
    <property type="protein sequence ID" value="DAC79654.1"/>
    <property type="molecule type" value="Genomic_DNA"/>
</dbReference>